<evidence type="ECO:0000256" key="1">
    <source>
        <dbReference type="ARBA" id="ARBA00009437"/>
    </source>
</evidence>
<keyword evidence="7" id="KW-1185">Reference proteome</keyword>
<dbReference type="Pfam" id="PF00126">
    <property type="entry name" value="HTH_1"/>
    <property type="match status" value="1"/>
</dbReference>
<evidence type="ECO:0000313" key="7">
    <source>
        <dbReference type="Proteomes" id="UP000028252"/>
    </source>
</evidence>
<keyword evidence="2" id="KW-0805">Transcription regulation</keyword>
<dbReference type="EMBL" id="JMQN01000016">
    <property type="protein sequence ID" value="KEA64448.1"/>
    <property type="molecule type" value="Genomic_DNA"/>
</dbReference>
<dbReference type="InterPro" id="IPR036390">
    <property type="entry name" value="WH_DNA-bd_sf"/>
</dbReference>
<evidence type="ECO:0000259" key="5">
    <source>
        <dbReference type="PROSITE" id="PS50931"/>
    </source>
</evidence>
<keyword evidence="3" id="KW-0238">DNA-binding</keyword>
<dbReference type="PRINTS" id="PR00039">
    <property type="entry name" value="HTHLYSR"/>
</dbReference>
<comment type="caution">
    <text evidence="6">The sequence shown here is derived from an EMBL/GenBank/DDBJ whole genome shotgun (WGS) entry which is preliminary data.</text>
</comment>
<dbReference type="InterPro" id="IPR036388">
    <property type="entry name" value="WH-like_DNA-bd_sf"/>
</dbReference>
<dbReference type="STRING" id="1232683.ADIMK_1352"/>
<comment type="similarity">
    <text evidence="1">Belongs to the LysR transcriptional regulatory family.</text>
</comment>
<accession>A0A081G0Z3</accession>
<reference evidence="6 7" key="1">
    <citation type="submission" date="2014-04" db="EMBL/GenBank/DDBJ databases">
        <title>Marinobacterium kochiensis sp. nov., isolated from sediment sample collected from Kochi backwaters in Kerala, India.</title>
        <authorList>
            <person name="Singh A."/>
            <person name="Pinnaka A.K."/>
        </authorList>
    </citation>
    <scope>NUCLEOTIDE SEQUENCE [LARGE SCALE GENOMIC DNA]</scope>
    <source>
        <strain evidence="6 7">AK27</strain>
    </source>
</reference>
<dbReference type="FunFam" id="1.10.10.10:FF:000001">
    <property type="entry name" value="LysR family transcriptional regulator"/>
    <property type="match status" value="1"/>
</dbReference>
<evidence type="ECO:0000313" key="6">
    <source>
        <dbReference type="EMBL" id="KEA64448.1"/>
    </source>
</evidence>
<keyword evidence="4" id="KW-0804">Transcription</keyword>
<dbReference type="InterPro" id="IPR005119">
    <property type="entry name" value="LysR_subst-bd"/>
</dbReference>
<protein>
    <submittedName>
        <fullName evidence="6">LysR-family transcriptional regulator</fullName>
    </submittedName>
</protein>
<dbReference type="Proteomes" id="UP000028252">
    <property type="component" value="Unassembled WGS sequence"/>
</dbReference>
<dbReference type="SUPFAM" id="SSF46785">
    <property type="entry name" value="Winged helix' DNA-binding domain"/>
    <property type="match status" value="1"/>
</dbReference>
<organism evidence="6 7">
    <name type="scientific">Marinobacterium lacunae</name>
    <dbReference type="NCBI Taxonomy" id="1232683"/>
    <lineage>
        <taxon>Bacteria</taxon>
        <taxon>Pseudomonadati</taxon>
        <taxon>Pseudomonadota</taxon>
        <taxon>Gammaproteobacteria</taxon>
        <taxon>Oceanospirillales</taxon>
        <taxon>Oceanospirillaceae</taxon>
        <taxon>Marinobacterium</taxon>
    </lineage>
</organism>
<dbReference type="SUPFAM" id="SSF53850">
    <property type="entry name" value="Periplasmic binding protein-like II"/>
    <property type="match status" value="1"/>
</dbReference>
<evidence type="ECO:0000256" key="2">
    <source>
        <dbReference type="ARBA" id="ARBA00023015"/>
    </source>
</evidence>
<dbReference type="Pfam" id="PF03466">
    <property type="entry name" value="LysR_substrate"/>
    <property type="match status" value="1"/>
</dbReference>
<dbReference type="InterPro" id="IPR000847">
    <property type="entry name" value="LysR_HTH_N"/>
</dbReference>
<dbReference type="PROSITE" id="PS50931">
    <property type="entry name" value="HTH_LYSR"/>
    <property type="match status" value="1"/>
</dbReference>
<dbReference type="PANTHER" id="PTHR30346">
    <property type="entry name" value="TRANSCRIPTIONAL DUAL REGULATOR HCAR-RELATED"/>
    <property type="match status" value="1"/>
</dbReference>
<dbReference type="eggNOG" id="COG0583">
    <property type="taxonomic scope" value="Bacteria"/>
</dbReference>
<dbReference type="RefSeq" id="WP_197027494.1">
    <property type="nucleotide sequence ID" value="NZ_JMQN01000016.1"/>
</dbReference>
<dbReference type="PATRIC" id="fig|1232683.4.peg.1332"/>
<evidence type="ECO:0000256" key="4">
    <source>
        <dbReference type="ARBA" id="ARBA00023163"/>
    </source>
</evidence>
<feature type="domain" description="HTH lysR-type" evidence="5">
    <location>
        <begin position="20"/>
        <end position="78"/>
    </location>
</feature>
<dbReference type="GO" id="GO:0032993">
    <property type="term" value="C:protein-DNA complex"/>
    <property type="evidence" value="ECO:0007669"/>
    <property type="project" value="TreeGrafter"/>
</dbReference>
<sequence length="315" mass="34746">MPNRYLVPDEQDVILKSPEFTLRQLSYFLAVAQYQSIQRAADALHISPPAISAAIAHLESALRVTLFKRRHARGLILTEDGTTFAVRCRNILQSAWDLTSSGGIHGQIRVGCLKTFSPFVIPQLVAQVREHLPGARLNWTEGYTEYLLEALQNGTLDLAVLYDFEIPSGIETISVRPAPLQVVLPAGHPLSRRSSLRAADLQGESLVLLDLPRTREYMLMAFGNASSMPRISQTVTSLEMLMGMVAAGEGFSLLNFCPPSGLFGSGDLVSRAFESSIRQPDIVIAHSFRYQLPQVASAIIEQLTKLINDIEIQTF</sequence>
<dbReference type="Gene3D" id="3.40.190.10">
    <property type="entry name" value="Periplasmic binding protein-like II"/>
    <property type="match status" value="2"/>
</dbReference>
<dbReference type="Gene3D" id="1.10.10.10">
    <property type="entry name" value="Winged helix-like DNA-binding domain superfamily/Winged helix DNA-binding domain"/>
    <property type="match status" value="1"/>
</dbReference>
<dbReference type="PANTHER" id="PTHR30346:SF0">
    <property type="entry name" value="HCA OPERON TRANSCRIPTIONAL ACTIVATOR HCAR"/>
    <property type="match status" value="1"/>
</dbReference>
<proteinExistence type="inferred from homology"/>
<dbReference type="AlphaFoldDB" id="A0A081G0Z3"/>
<evidence type="ECO:0000256" key="3">
    <source>
        <dbReference type="ARBA" id="ARBA00023125"/>
    </source>
</evidence>
<name>A0A081G0Z3_9GAMM</name>
<dbReference type="GO" id="GO:0003700">
    <property type="term" value="F:DNA-binding transcription factor activity"/>
    <property type="evidence" value="ECO:0007669"/>
    <property type="project" value="InterPro"/>
</dbReference>
<dbReference type="GO" id="GO:0003677">
    <property type="term" value="F:DNA binding"/>
    <property type="evidence" value="ECO:0007669"/>
    <property type="project" value="UniProtKB-KW"/>
</dbReference>
<gene>
    <name evidence="6" type="ORF">ADIMK_1352</name>
</gene>